<keyword evidence="10" id="KW-1185">Reference proteome</keyword>
<dbReference type="RefSeq" id="WP_143909397.1">
    <property type="nucleotide sequence ID" value="NZ_CP041765.1"/>
</dbReference>
<proteinExistence type="predicted"/>
<feature type="region of interest" description="Disordered" evidence="6">
    <location>
        <begin position="1"/>
        <end position="54"/>
    </location>
</feature>
<feature type="transmembrane region" description="Helical" evidence="7">
    <location>
        <begin position="603"/>
        <end position="622"/>
    </location>
</feature>
<keyword evidence="4 7" id="KW-1133">Transmembrane helix</keyword>
<keyword evidence="3 7" id="KW-0812">Transmembrane</keyword>
<feature type="transmembrane region" description="Helical" evidence="7">
    <location>
        <begin position="290"/>
        <end position="308"/>
    </location>
</feature>
<feature type="transmembrane region" description="Helical" evidence="7">
    <location>
        <begin position="420"/>
        <end position="437"/>
    </location>
</feature>
<gene>
    <name evidence="9" type="ORF">FO059_13100</name>
</gene>
<accession>A0A516X4T9</accession>
<feature type="transmembrane region" description="Helical" evidence="7">
    <location>
        <begin position="574"/>
        <end position="591"/>
    </location>
</feature>
<evidence type="ECO:0000256" key="1">
    <source>
        <dbReference type="ARBA" id="ARBA00004651"/>
    </source>
</evidence>
<evidence type="ECO:0000256" key="2">
    <source>
        <dbReference type="ARBA" id="ARBA00022475"/>
    </source>
</evidence>
<dbReference type="PANTHER" id="PTHR34820:SF4">
    <property type="entry name" value="INNER MEMBRANE PROTEIN YEBZ"/>
    <property type="match status" value="1"/>
</dbReference>
<feature type="transmembrane region" description="Helical" evidence="7">
    <location>
        <begin position="62"/>
        <end position="85"/>
    </location>
</feature>
<protein>
    <submittedName>
        <fullName evidence="9">Copper resistance protein CopD</fullName>
    </submittedName>
</protein>
<feature type="transmembrane region" description="Helical" evidence="7">
    <location>
        <begin position="320"/>
        <end position="339"/>
    </location>
</feature>
<dbReference type="GO" id="GO:0005886">
    <property type="term" value="C:plasma membrane"/>
    <property type="evidence" value="ECO:0007669"/>
    <property type="project" value="UniProtKB-SubCell"/>
</dbReference>
<keyword evidence="2" id="KW-1003">Cell membrane</keyword>
<feature type="transmembrane region" description="Helical" evidence="7">
    <location>
        <begin position="484"/>
        <end position="506"/>
    </location>
</feature>
<dbReference type="KEGG" id="toy:FO059_13100"/>
<feature type="compositionally biased region" description="Basic and acidic residues" evidence="6">
    <location>
        <begin position="731"/>
        <end position="740"/>
    </location>
</feature>
<evidence type="ECO:0000256" key="7">
    <source>
        <dbReference type="SAM" id="Phobius"/>
    </source>
</evidence>
<name>A0A516X4T9_9ACTN</name>
<dbReference type="Pfam" id="PF05425">
    <property type="entry name" value="CopD"/>
    <property type="match status" value="1"/>
</dbReference>
<feature type="transmembrane region" description="Helical" evidence="7">
    <location>
        <begin position="195"/>
        <end position="214"/>
    </location>
</feature>
<dbReference type="InterPro" id="IPR032694">
    <property type="entry name" value="CopC/D"/>
</dbReference>
<comment type="subcellular location">
    <subcellularLocation>
        <location evidence="1">Cell membrane</location>
        <topology evidence="1">Multi-pass membrane protein</topology>
    </subcellularLocation>
</comment>
<feature type="transmembrane region" description="Helical" evidence="7">
    <location>
        <begin position="653"/>
        <end position="673"/>
    </location>
</feature>
<dbReference type="Pfam" id="PF09678">
    <property type="entry name" value="Caa3_CtaG"/>
    <property type="match status" value="1"/>
</dbReference>
<dbReference type="Proteomes" id="UP000317344">
    <property type="component" value="Chromosome"/>
</dbReference>
<dbReference type="PANTHER" id="PTHR34820">
    <property type="entry name" value="INNER MEMBRANE PROTEIN YEBZ"/>
    <property type="match status" value="1"/>
</dbReference>
<evidence type="ECO:0000259" key="8">
    <source>
        <dbReference type="Pfam" id="PF05425"/>
    </source>
</evidence>
<reference evidence="9 10" key="2">
    <citation type="submission" date="2019-07" db="EMBL/GenBank/DDBJ databases">
        <authorList>
            <person name="Huang Y."/>
        </authorList>
    </citation>
    <scope>NUCLEOTIDE SEQUENCE [LARGE SCALE GENOMIC DNA]</scope>
    <source>
        <strain evidence="9 10">HY188</strain>
    </source>
</reference>
<evidence type="ECO:0000256" key="3">
    <source>
        <dbReference type="ARBA" id="ARBA00022692"/>
    </source>
</evidence>
<feature type="compositionally biased region" description="Basic and acidic residues" evidence="6">
    <location>
        <begin position="11"/>
        <end position="34"/>
    </location>
</feature>
<keyword evidence="5 7" id="KW-0472">Membrane</keyword>
<dbReference type="InterPro" id="IPR008457">
    <property type="entry name" value="Cu-R_CopD_dom"/>
</dbReference>
<dbReference type="OrthoDB" id="5241646at2"/>
<evidence type="ECO:0000313" key="9">
    <source>
        <dbReference type="EMBL" id="QDQ98077.1"/>
    </source>
</evidence>
<feature type="transmembrane region" description="Helical" evidence="7">
    <location>
        <begin position="105"/>
        <end position="128"/>
    </location>
</feature>
<dbReference type="AlphaFoldDB" id="A0A516X4T9"/>
<evidence type="ECO:0000256" key="4">
    <source>
        <dbReference type="ARBA" id="ARBA00022989"/>
    </source>
</evidence>
<feature type="transmembrane region" description="Helical" evidence="7">
    <location>
        <begin position="535"/>
        <end position="554"/>
    </location>
</feature>
<dbReference type="InterPro" id="IPR019108">
    <property type="entry name" value="Caa3_assmbl_CtaG-rel"/>
</dbReference>
<dbReference type="EMBL" id="CP041765">
    <property type="protein sequence ID" value="QDQ98077.1"/>
    <property type="molecule type" value="Genomic_DNA"/>
</dbReference>
<evidence type="ECO:0000256" key="6">
    <source>
        <dbReference type="SAM" id="MobiDB-lite"/>
    </source>
</evidence>
<evidence type="ECO:0000313" key="10">
    <source>
        <dbReference type="Proteomes" id="UP000317344"/>
    </source>
</evidence>
<reference evidence="9 10" key="1">
    <citation type="submission" date="2019-07" db="EMBL/GenBank/DDBJ databases">
        <title>Tomitella cavernea sp. nov., an actinomycete isolated from soil.</title>
        <authorList>
            <person name="Cheng J."/>
        </authorList>
    </citation>
    <scope>NUCLEOTIDE SEQUENCE [LARGE SCALE GENOMIC DNA]</scope>
    <source>
        <strain evidence="9 10">HY188</strain>
    </source>
</reference>
<feature type="transmembrane region" description="Helical" evidence="7">
    <location>
        <begin position="221"/>
        <end position="240"/>
    </location>
</feature>
<feature type="transmembrane region" description="Helical" evidence="7">
    <location>
        <begin position="359"/>
        <end position="383"/>
    </location>
</feature>
<evidence type="ECO:0000256" key="5">
    <source>
        <dbReference type="ARBA" id="ARBA00023136"/>
    </source>
</evidence>
<feature type="domain" description="Copper resistance protein D" evidence="8">
    <location>
        <begin position="283"/>
        <end position="380"/>
    </location>
</feature>
<feature type="transmembrane region" description="Helical" evidence="7">
    <location>
        <begin position="444"/>
        <end position="464"/>
    </location>
</feature>
<feature type="compositionally biased region" description="Low complexity" evidence="6">
    <location>
        <begin position="37"/>
        <end position="54"/>
    </location>
</feature>
<feature type="transmembrane region" description="Helical" evidence="7">
    <location>
        <begin position="252"/>
        <end position="270"/>
    </location>
</feature>
<dbReference type="GO" id="GO:0006825">
    <property type="term" value="P:copper ion transport"/>
    <property type="evidence" value="ECO:0007669"/>
    <property type="project" value="InterPro"/>
</dbReference>
<feature type="transmembrane region" description="Helical" evidence="7">
    <location>
        <begin position="149"/>
        <end position="166"/>
    </location>
</feature>
<sequence>MATSDLVSTPDSRDPDSCDPDTRDPDTREPDLPGKDPSAGAEGAPGGARPARPGSRGSSIGGLFVVCAGIAALVAAMLSSLSLTAKLSALGIASAGAVTDYGIPVLRAAGEISAVIAIGSLLLAAFLAPPQRSGVLDVDGYRAVRTASVAAIVWAAVALLMIPLQLSEVSGRPLSEAMLPDNALSGIEQVEASRAWLWVAIFAVILAIGCRLILRWGWTPPLLALSILTLMPLAITGHSGSGGNHDIATNSLVLHLVAASLWAGGLFAVLAHARRKGARTDVVVRRYSHVATVALVVIAVSGVINALVRVTPSDLFTTTYGWMIVGKAAALVVLAGIGLQQRRVSVRALQRDASARGPLVRLATVEVMVFSATFGLAVALGGAPPPPPGRELSIQEVLLGYTLDGPPTLMRLLFDWRFDLLYGTAAIVIAVVYLLAVRRLRSRGIAWPVGRTIAWMAGAFLLLFTTSSGVGRYTMAMFSVHMGAHMAMSMLIPVLLVLGAPMTLALRALKPAGKNGVPGLREWLLAALHSRVSRFLTHPVVAAVIFVSGFYGLYLTPIFGDIVSTHTGHVLMNLHFLLSGYLFYYVVLGVDPAPRRLEPVTRLGVVMATLPLHAFFGIALMMTDTVMGYDYYHGLALPWVTDLLRDQQTGGGITWASGELPLLLIMVALGVQWSRSDQRRARQHDRREDRDHDAELESYNAMFQELARRDHADQEGDAVAGADAAGGGDPSRGDPGRDPAGEGSTRLP</sequence>
<feature type="region of interest" description="Disordered" evidence="6">
    <location>
        <begin position="710"/>
        <end position="748"/>
    </location>
</feature>
<organism evidence="9 10">
    <name type="scientific">Tomitella fengzijianii</name>
    <dbReference type="NCBI Taxonomy" id="2597660"/>
    <lineage>
        <taxon>Bacteria</taxon>
        <taxon>Bacillati</taxon>
        <taxon>Actinomycetota</taxon>
        <taxon>Actinomycetes</taxon>
        <taxon>Mycobacteriales</taxon>
        <taxon>Tomitella</taxon>
    </lineage>
</organism>